<gene>
    <name evidence="1" type="ORF">SAMN04487995_0110</name>
</gene>
<dbReference type="EMBL" id="FNXY01000001">
    <property type="protein sequence ID" value="SEI37346.1"/>
    <property type="molecule type" value="Genomic_DNA"/>
</dbReference>
<sequence>MKKSLFTISVIANFLLSSCNSNPTQHSALNTKRSDEDSTFNVCYSSVFKKDTVLMNALMYGDSIKGSLGYKLYEKDENNGSFFGKMFGDTLKAVCTFKTATSESVQQLIFLRQDTLLIQGSGEHIEQNGKIVFAKPEQVRFDGLVLSKVLCK</sequence>
<accession>A0A1H6Q633</accession>
<dbReference type="AlphaFoldDB" id="A0A1H6Q633"/>
<protein>
    <recommendedName>
        <fullName evidence="3">NlpE N-terminal domain-containing protein</fullName>
    </recommendedName>
</protein>
<organism evidence="1 2">
    <name type="scientific">Dyadobacter koreensis</name>
    <dbReference type="NCBI Taxonomy" id="408657"/>
    <lineage>
        <taxon>Bacteria</taxon>
        <taxon>Pseudomonadati</taxon>
        <taxon>Bacteroidota</taxon>
        <taxon>Cytophagia</taxon>
        <taxon>Cytophagales</taxon>
        <taxon>Spirosomataceae</taxon>
        <taxon>Dyadobacter</taxon>
    </lineage>
</organism>
<name>A0A1H6Q633_9BACT</name>
<dbReference type="OrthoDB" id="794403at2"/>
<evidence type="ECO:0008006" key="3">
    <source>
        <dbReference type="Google" id="ProtNLM"/>
    </source>
</evidence>
<keyword evidence="2" id="KW-1185">Reference proteome</keyword>
<proteinExistence type="predicted"/>
<evidence type="ECO:0000313" key="2">
    <source>
        <dbReference type="Proteomes" id="UP000199532"/>
    </source>
</evidence>
<reference evidence="1 2" key="1">
    <citation type="submission" date="2016-10" db="EMBL/GenBank/DDBJ databases">
        <authorList>
            <person name="de Groot N.N."/>
        </authorList>
    </citation>
    <scope>NUCLEOTIDE SEQUENCE [LARGE SCALE GENOMIC DNA]</scope>
    <source>
        <strain evidence="1 2">DSM 19938</strain>
    </source>
</reference>
<dbReference type="RefSeq" id="WP_090330706.1">
    <property type="nucleotide sequence ID" value="NZ_FNXY01000001.1"/>
</dbReference>
<dbReference type="Proteomes" id="UP000199532">
    <property type="component" value="Unassembled WGS sequence"/>
</dbReference>
<dbReference type="STRING" id="408657.SAMN04487995_0110"/>
<evidence type="ECO:0000313" key="1">
    <source>
        <dbReference type="EMBL" id="SEI37346.1"/>
    </source>
</evidence>
<dbReference type="PROSITE" id="PS51257">
    <property type="entry name" value="PROKAR_LIPOPROTEIN"/>
    <property type="match status" value="1"/>
</dbReference>